<comment type="caution">
    <text evidence="1">The sequence shown here is derived from an EMBL/GenBank/DDBJ whole genome shotgun (WGS) entry which is preliminary data.</text>
</comment>
<dbReference type="Proteomes" id="UP000886998">
    <property type="component" value="Unassembled WGS sequence"/>
</dbReference>
<accession>A0A8X7CN67</accession>
<name>A0A8X7CN67_9ARAC</name>
<sequence>MTLHSRTADSSDERFLPSHFGCHNAADGPRHGRMRKLTSEPEYQQILPTRRLVALLVFNLDFGSSCMSTIAKS</sequence>
<reference evidence="1" key="1">
    <citation type="submission" date="2020-08" db="EMBL/GenBank/DDBJ databases">
        <title>Multicomponent nature underlies the extraordinary mechanical properties of spider dragline silk.</title>
        <authorList>
            <person name="Kono N."/>
            <person name="Nakamura H."/>
            <person name="Mori M."/>
            <person name="Yoshida Y."/>
            <person name="Ohtoshi R."/>
            <person name="Malay A.D."/>
            <person name="Moran D.A.P."/>
            <person name="Tomita M."/>
            <person name="Numata K."/>
            <person name="Arakawa K."/>
        </authorList>
    </citation>
    <scope>NUCLEOTIDE SEQUENCE</scope>
</reference>
<evidence type="ECO:0000313" key="1">
    <source>
        <dbReference type="EMBL" id="GFY71840.1"/>
    </source>
</evidence>
<protein>
    <submittedName>
        <fullName evidence="1">Uncharacterized protein</fullName>
    </submittedName>
</protein>
<evidence type="ECO:0000313" key="2">
    <source>
        <dbReference type="Proteomes" id="UP000886998"/>
    </source>
</evidence>
<gene>
    <name evidence="1" type="ORF">TNIN_41271</name>
</gene>
<dbReference type="AlphaFoldDB" id="A0A8X7CN67"/>
<proteinExistence type="predicted"/>
<organism evidence="1 2">
    <name type="scientific">Trichonephila inaurata madagascariensis</name>
    <dbReference type="NCBI Taxonomy" id="2747483"/>
    <lineage>
        <taxon>Eukaryota</taxon>
        <taxon>Metazoa</taxon>
        <taxon>Ecdysozoa</taxon>
        <taxon>Arthropoda</taxon>
        <taxon>Chelicerata</taxon>
        <taxon>Arachnida</taxon>
        <taxon>Araneae</taxon>
        <taxon>Araneomorphae</taxon>
        <taxon>Entelegynae</taxon>
        <taxon>Araneoidea</taxon>
        <taxon>Nephilidae</taxon>
        <taxon>Trichonephila</taxon>
        <taxon>Trichonephila inaurata</taxon>
    </lineage>
</organism>
<keyword evidence="2" id="KW-1185">Reference proteome</keyword>
<dbReference type="EMBL" id="BMAV01019113">
    <property type="protein sequence ID" value="GFY71840.1"/>
    <property type="molecule type" value="Genomic_DNA"/>
</dbReference>